<gene>
    <name evidence="2" type="ORF">SAMN04488079_1014</name>
</gene>
<sequence length="115" mass="13517">MKRAFILSIGFLLASCSTLNNLYDQNKYFEQIRDSEIGMDIRTLFMSSPDYKSYQWGSPKYLTQELGHGYREYQFAYGACKWGLKVDTNDGIIVGWRYIGDSSYCKYKKYYEGAW</sequence>
<accession>A0A1I3TQE5</accession>
<evidence type="ECO:0000256" key="1">
    <source>
        <dbReference type="SAM" id="SignalP"/>
    </source>
</evidence>
<name>A0A1I3TQE5_9GAMM</name>
<dbReference type="EMBL" id="FOSH01000001">
    <property type="protein sequence ID" value="SFJ73458.1"/>
    <property type="molecule type" value="Genomic_DNA"/>
</dbReference>
<reference evidence="3" key="1">
    <citation type="submission" date="2016-10" db="EMBL/GenBank/DDBJ databases">
        <authorList>
            <person name="Varghese N."/>
            <person name="Submissions S."/>
        </authorList>
    </citation>
    <scope>NUCLEOTIDE SEQUENCE [LARGE SCALE GENOMIC DNA]</scope>
    <source>
        <strain evidence="3">DSM 11578</strain>
    </source>
</reference>
<evidence type="ECO:0000313" key="3">
    <source>
        <dbReference type="Proteomes" id="UP000198924"/>
    </source>
</evidence>
<dbReference type="Proteomes" id="UP000198924">
    <property type="component" value="Unassembled WGS sequence"/>
</dbReference>
<keyword evidence="3" id="KW-1185">Reference proteome</keyword>
<evidence type="ECO:0008006" key="4">
    <source>
        <dbReference type="Google" id="ProtNLM"/>
    </source>
</evidence>
<feature type="chain" id="PRO_5011733444" description="Lipoprotein" evidence="1">
    <location>
        <begin position="23"/>
        <end position="115"/>
    </location>
</feature>
<keyword evidence="1" id="KW-0732">Signal</keyword>
<proteinExistence type="predicted"/>
<evidence type="ECO:0000313" key="2">
    <source>
        <dbReference type="EMBL" id="SFJ73458.1"/>
    </source>
</evidence>
<feature type="signal peptide" evidence="1">
    <location>
        <begin position="1"/>
        <end position="22"/>
    </location>
</feature>
<organism evidence="2 3">
    <name type="scientific">Methylophaga sulfidovorans</name>
    <dbReference type="NCBI Taxonomy" id="45496"/>
    <lineage>
        <taxon>Bacteria</taxon>
        <taxon>Pseudomonadati</taxon>
        <taxon>Pseudomonadota</taxon>
        <taxon>Gammaproteobacteria</taxon>
        <taxon>Thiotrichales</taxon>
        <taxon>Piscirickettsiaceae</taxon>
        <taxon>Methylophaga</taxon>
    </lineage>
</organism>
<dbReference type="PROSITE" id="PS51257">
    <property type="entry name" value="PROKAR_LIPOPROTEIN"/>
    <property type="match status" value="1"/>
</dbReference>
<dbReference type="AlphaFoldDB" id="A0A1I3TQE5"/>
<protein>
    <recommendedName>
        <fullName evidence="4">Lipoprotein</fullName>
    </recommendedName>
</protein>
<dbReference type="STRING" id="45496.SAMN04488079_1014"/>